<dbReference type="InterPro" id="IPR017037">
    <property type="entry name" value="UCP035261"/>
</dbReference>
<dbReference type="SUPFAM" id="SSF117892">
    <property type="entry name" value="Band 7/SPFH domain"/>
    <property type="match status" value="1"/>
</dbReference>
<sequence>MEYIVVLAVLGLLLGIGAVVLLSGLQVIGENESGLVIKKFGKSLPPGRLIALDGEAGYQAELLPPGWHFGYPFWRYKMTSVPVVVVPQGHIALVVANGGAAIPTGNILGREVSCDNFQDARAFLDNGGQKGRQLAFLTAGTYRINPALFTVITPENAEAFGMSEEDLEIFSVGPDKVGIVTTLDGRPIPAGDLAGAPVEGHDSFQSAQRFLEAGGCRGLQEQVLLSGSWNLNPWFVRVEQIPMTEVPIGYVGVVVSYVGREHLDVSGDEFTHGDLVERGRKGVWIEPLLPGKHPLNTRVMKVELVPTTNIVLNWAQRTEQHKYDEKLSPITVRSRDGFSFTLDVSQIIHISMKQAPRVISRVGSMQNLVDHVLQPTVANYFRNSAQQVTVLEFLSARTDRQREAYEAIHGALGAYDVECIDTLIGDIQPPGELMKTQTDRKIAEELQRTYEVQREAQVRRRELERATAVANMQGEVVRSEQMVAISEKGALAAAETAKGEAARTRLHADAEAHSMRQRAEAEAHALRQRAEAEAESKRLHGGAEAEATRLVGEAKAEAYRTGVAALGAQAFTAVQLATVMAQHGVKLVPEIALGQDGGGGQGLLGALMARVLQNGIPPQGLQRAAKPQQGNGVTNGHGGEHGNVVEPPRKEA</sequence>
<name>A0ABX7P231_9BACT</name>
<dbReference type="InterPro" id="IPR001107">
    <property type="entry name" value="Band_7"/>
</dbReference>
<dbReference type="Gene3D" id="3.30.479.30">
    <property type="entry name" value="Band 7 domain"/>
    <property type="match status" value="1"/>
</dbReference>
<dbReference type="RefSeq" id="WP_206725870.1">
    <property type="nucleotide sequence ID" value="NZ_CP071090.1"/>
</dbReference>
<keyword evidence="5" id="KW-1185">Reference proteome</keyword>
<evidence type="ECO:0000313" key="5">
    <source>
        <dbReference type="Proteomes" id="UP000662747"/>
    </source>
</evidence>
<dbReference type="Proteomes" id="UP000662747">
    <property type="component" value="Chromosome"/>
</dbReference>
<protein>
    <recommendedName>
        <fullName evidence="3">Band 7 domain-containing protein</fullName>
    </recommendedName>
</protein>
<gene>
    <name evidence="4" type="ORF">JY651_04870</name>
</gene>
<feature type="domain" description="Band 7" evidence="3">
    <location>
        <begin position="246"/>
        <end position="457"/>
    </location>
</feature>
<evidence type="ECO:0000256" key="1">
    <source>
        <dbReference type="ARBA" id="ARBA00004167"/>
    </source>
</evidence>
<evidence type="ECO:0000259" key="3">
    <source>
        <dbReference type="Pfam" id="PF01145"/>
    </source>
</evidence>
<dbReference type="PIRSF" id="PIRSF035261">
    <property type="entry name" value="UCP035261"/>
    <property type="match status" value="1"/>
</dbReference>
<proteinExistence type="predicted"/>
<organism evidence="4 5">
    <name type="scientific">Pyxidicoccus parkwayensis</name>
    <dbReference type="NCBI Taxonomy" id="2813578"/>
    <lineage>
        <taxon>Bacteria</taxon>
        <taxon>Pseudomonadati</taxon>
        <taxon>Myxococcota</taxon>
        <taxon>Myxococcia</taxon>
        <taxon>Myxococcales</taxon>
        <taxon>Cystobacterineae</taxon>
        <taxon>Myxococcaceae</taxon>
        <taxon>Pyxidicoccus</taxon>
    </lineage>
</organism>
<accession>A0ABX7P231</accession>
<dbReference type="InterPro" id="IPR036013">
    <property type="entry name" value="Band_7/SPFH_dom_sf"/>
</dbReference>
<reference evidence="4 5" key="1">
    <citation type="submission" date="2021-02" db="EMBL/GenBank/DDBJ databases">
        <title>De Novo genome assembly of isolated myxobacteria.</title>
        <authorList>
            <person name="Stevens D.C."/>
        </authorList>
    </citation>
    <scope>NUCLEOTIDE SEQUENCE [LARGE SCALE GENOMIC DNA]</scope>
    <source>
        <strain evidence="5">SCPEA02</strain>
    </source>
</reference>
<comment type="subcellular location">
    <subcellularLocation>
        <location evidence="1">Membrane</location>
        <topology evidence="1">Single-pass membrane protein</topology>
    </subcellularLocation>
</comment>
<evidence type="ECO:0000256" key="2">
    <source>
        <dbReference type="SAM" id="MobiDB-lite"/>
    </source>
</evidence>
<feature type="region of interest" description="Disordered" evidence="2">
    <location>
        <begin position="619"/>
        <end position="652"/>
    </location>
</feature>
<dbReference type="Pfam" id="PF01145">
    <property type="entry name" value="Band_7"/>
    <property type="match status" value="1"/>
</dbReference>
<evidence type="ECO:0000313" key="4">
    <source>
        <dbReference type="EMBL" id="QSQ24304.1"/>
    </source>
</evidence>
<dbReference type="EMBL" id="CP071090">
    <property type="protein sequence ID" value="QSQ24304.1"/>
    <property type="molecule type" value="Genomic_DNA"/>
</dbReference>